<protein>
    <submittedName>
        <fullName evidence="1">Uncharacterized protein</fullName>
    </submittedName>
</protein>
<dbReference type="EMBL" id="BARW01033612">
    <property type="protein sequence ID" value="GAJ11651.1"/>
    <property type="molecule type" value="Genomic_DNA"/>
</dbReference>
<accession>X1VCW6</accession>
<reference evidence="1" key="1">
    <citation type="journal article" date="2014" name="Front. Microbiol.">
        <title>High frequency of phylogenetically diverse reductive dehalogenase-homologous genes in deep subseafloor sedimentary metagenomes.</title>
        <authorList>
            <person name="Kawai M."/>
            <person name="Futagami T."/>
            <person name="Toyoda A."/>
            <person name="Takaki Y."/>
            <person name="Nishi S."/>
            <person name="Hori S."/>
            <person name="Arai W."/>
            <person name="Tsubouchi T."/>
            <person name="Morono Y."/>
            <person name="Uchiyama I."/>
            <person name="Ito T."/>
            <person name="Fujiyama A."/>
            <person name="Inagaki F."/>
            <person name="Takami H."/>
        </authorList>
    </citation>
    <scope>NUCLEOTIDE SEQUENCE</scope>
    <source>
        <strain evidence="1">Expedition CK06-06</strain>
    </source>
</reference>
<comment type="caution">
    <text evidence="1">The sequence shown here is derived from an EMBL/GenBank/DDBJ whole genome shotgun (WGS) entry which is preliminary data.</text>
</comment>
<dbReference type="AlphaFoldDB" id="X1VCW6"/>
<feature type="non-terminal residue" evidence="1">
    <location>
        <position position="1"/>
    </location>
</feature>
<organism evidence="1">
    <name type="scientific">marine sediment metagenome</name>
    <dbReference type="NCBI Taxonomy" id="412755"/>
    <lineage>
        <taxon>unclassified sequences</taxon>
        <taxon>metagenomes</taxon>
        <taxon>ecological metagenomes</taxon>
    </lineage>
</organism>
<proteinExistence type="predicted"/>
<gene>
    <name evidence="1" type="ORF">S12H4_52904</name>
</gene>
<name>X1VCW6_9ZZZZ</name>
<evidence type="ECO:0000313" key="1">
    <source>
        <dbReference type="EMBL" id="GAJ11651.1"/>
    </source>
</evidence>
<sequence length="72" mass="7882">TEKLPAPEILEFTTMCGHGMISRYLVEDVIERVKEGAISAKEGSLEIGKQCCCGIYNPARGEKLLKALADKK</sequence>